<accession>A0ABQ4ZPT2</accession>
<dbReference type="EMBL" id="BQNB010011569">
    <property type="protein sequence ID" value="GJS92264.1"/>
    <property type="molecule type" value="Genomic_DNA"/>
</dbReference>
<keyword evidence="3" id="KW-1185">Reference proteome</keyword>
<reference evidence="2" key="2">
    <citation type="submission" date="2022-01" db="EMBL/GenBank/DDBJ databases">
        <authorList>
            <person name="Yamashiro T."/>
            <person name="Shiraishi A."/>
            <person name="Satake H."/>
            <person name="Nakayama K."/>
        </authorList>
    </citation>
    <scope>NUCLEOTIDE SEQUENCE</scope>
</reference>
<evidence type="ECO:0000313" key="2">
    <source>
        <dbReference type="EMBL" id="GJS92264.1"/>
    </source>
</evidence>
<protein>
    <submittedName>
        <fullName evidence="2">Uncharacterized protein</fullName>
    </submittedName>
</protein>
<dbReference type="Proteomes" id="UP001151760">
    <property type="component" value="Unassembled WGS sequence"/>
</dbReference>
<evidence type="ECO:0000313" key="3">
    <source>
        <dbReference type="Proteomes" id="UP001151760"/>
    </source>
</evidence>
<feature type="compositionally biased region" description="Basic residues" evidence="1">
    <location>
        <begin position="266"/>
        <end position="278"/>
    </location>
</feature>
<comment type="caution">
    <text evidence="2">The sequence shown here is derived from an EMBL/GenBank/DDBJ whole genome shotgun (WGS) entry which is preliminary data.</text>
</comment>
<gene>
    <name evidence="2" type="ORF">Tco_0774900</name>
</gene>
<reference evidence="2" key="1">
    <citation type="journal article" date="2022" name="Int. J. Mol. Sci.">
        <title>Draft Genome of Tanacetum Coccineum: Genomic Comparison of Closely Related Tanacetum-Family Plants.</title>
        <authorList>
            <person name="Yamashiro T."/>
            <person name="Shiraishi A."/>
            <person name="Nakayama K."/>
            <person name="Satake H."/>
        </authorList>
    </citation>
    <scope>NUCLEOTIDE SEQUENCE</scope>
</reference>
<feature type="region of interest" description="Disordered" evidence="1">
    <location>
        <begin position="254"/>
        <end position="299"/>
    </location>
</feature>
<evidence type="ECO:0000256" key="1">
    <source>
        <dbReference type="SAM" id="MobiDB-lite"/>
    </source>
</evidence>
<proteinExistence type="predicted"/>
<organism evidence="2 3">
    <name type="scientific">Tanacetum coccineum</name>
    <dbReference type="NCBI Taxonomy" id="301880"/>
    <lineage>
        <taxon>Eukaryota</taxon>
        <taxon>Viridiplantae</taxon>
        <taxon>Streptophyta</taxon>
        <taxon>Embryophyta</taxon>
        <taxon>Tracheophyta</taxon>
        <taxon>Spermatophyta</taxon>
        <taxon>Magnoliopsida</taxon>
        <taxon>eudicotyledons</taxon>
        <taxon>Gunneridae</taxon>
        <taxon>Pentapetalae</taxon>
        <taxon>asterids</taxon>
        <taxon>campanulids</taxon>
        <taxon>Asterales</taxon>
        <taxon>Asteraceae</taxon>
        <taxon>Asteroideae</taxon>
        <taxon>Anthemideae</taxon>
        <taxon>Anthemidinae</taxon>
        <taxon>Tanacetum</taxon>
    </lineage>
</organism>
<feature type="compositionally biased region" description="Basic and acidic residues" evidence="1">
    <location>
        <begin position="279"/>
        <end position="299"/>
    </location>
</feature>
<sequence>MGWPGEFVCFGRGGEWRGWGGVVGAGGVTWIVGGRGGGVAVGGGATEGRWDHGIGGVGGWRGAGRSGGEVGGEGGWVSVGVGIGECGASGVVREIATVETVNNGEQQLYVIVDGQRIVITEASVRRHLQLADADGISSLPNTESFEQLTLIGTSSEGGPRCHFTIGDIPVQARPKRVSNFPNEPLLREDKVTSLEDDLASTKAVYNKALITLTKRESPIQGRMIEEINKDETVNLVKISFVLKISEIEKEVMKRPGFDLQQESSKKTRGSKKKTLARKRVGEKQSKEGAKRQKDQNMEK</sequence>
<name>A0ABQ4ZPT2_9ASTR</name>